<gene>
    <name evidence="1" type="ORF">UU02_C0027G0005</name>
</gene>
<name>A0A0G0SEF2_9BACT</name>
<evidence type="ECO:0000313" key="2">
    <source>
        <dbReference type="Proteomes" id="UP000034293"/>
    </source>
</evidence>
<sequence>MLTKEEVIKEIQKWAKENGGHTPSAIKFEEITGIGPYELPKYSWSNYGELVLEAGLTPNLFDKTKYSHQDLCKMFVRVIREKGKWPTRAVLEIKHSHDSKFPASATFYKKLGQTGDLAQTILEYVKDKQGYKDVVNICTPVLGKYKNESETSVDNMAEHGFVYLGLQHGDYKIGFTKDLDRRREDITLLGSGPMVWIYEIETDDMRGVERYWHNRFESKWIRGEWYKLNQSDVKAFKRWKRIL</sequence>
<comment type="caution">
    <text evidence="1">The sequence shown here is derived from an EMBL/GenBank/DDBJ whole genome shotgun (WGS) entry which is preliminary data.</text>
</comment>
<dbReference type="AlphaFoldDB" id="A0A0G0SEF2"/>
<organism evidence="1 2">
    <name type="scientific">Candidatus Woesebacteria bacterium GW2011_GWA1_40_43</name>
    <dbReference type="NCBI Taxonomy" id="1618553"/>
    <lineage>
        <taxon>Bacteria</taxon>
        <taxon>Candidatus Woeseibacteriota</taxon>
    </lineage>
</organism>
<accession>A0A0G0SEF2</accession>
<dbReference type="EMBL" id="LBZA01000027">
    <property type="protein sequence ID" value="KKR63328.1"/>
    <property type="molecule type" value="Genomic_DNA"/>
</dbReference>
<reference evidence="1 2" key="1">
    <citation type="journal article" date="2015" name="Nature">
        <title>rRNA introns, odd ribosomes, and small enigmatic genomes across a large radiation of phyla.</title>
        <authorList>
            <person name="Brown C.T."/>
            <person name="Hug L.A."/>
            <person name="Thomas B.C."/>
            <person name="Sharon I."/>
            <person name="Castelle C.J."/>
            <person name="Singh A."/>
            <person name="Wilkins M.J."/>
            <person name="Williams K.H."/>
            <person name="Banfield J.F."/>
        </authorList>
    </citation>
    <scope>NUCLEOTIDE SEQUENCE [LARGE SCALE GENOMIC DNA]</scope>
</reference>
<dbReference type="Pfam" id="PF13455">
    <property type="entry name" value="MUG113"/>
    <property type="match status" value="1"/>
</dbReference>
<protein>
    <submittedName>
        <fullName evidence="1">Uncharacterized protein</fullName>
    </submittedName>
</protein>
<dbReference type="Proteomes" id="UP000034293">
    <property type="component" value="Unassembled WGS sequence"/>
</dbReference>
<evidence type="ECO:0000313" key="1">
    <source>
        <dbReference type="EMBL" id="KKR63328.1"/>
    </source>
</evidence>
<proteinExistence type="predicted"/>